<keyword evidence="4" id="KW-1185">Reference proteome</keyword>
<keyword evidence="2" id="KW-0808">Transferase</keyword>
<dbReference type="AlphaFoldDB" id="A0A1C6TR25"/>
<evidence type="ECO:0000313" key="4">
    <source>
        <dbReference type="Proteomes" id="UP000199696"/>
    </source>
</evidence>
<dbReference type="Proteomes" id="UP000199696">
    <property type="component" value="Unassembled WGS sequence"/>
</dbReference>
<accession>A0A1C6TR25</accession>
<evidence type="ECO:0000256" key="2">
    <source>
        <dbReference type="ARBA" id="ARBA00022679"/>
    </source>
</evidence>
<dbReference type="InterPro" id="IPR044843">
    <property type="entry name" value="Trans_IPPS_bact-type"/>
</dbReference>
<gene>
    <name evidence="3" type="ORF">GA0070604_0185</name>
</gene>
<dbReference type="GO" id="GO:0051996">
    <property type="term" value="F:squalene synthase [NAD(P)H] activity"/>
    <property type="evidence" value="ECO:0007669"/>
    <property type="project" value="InterPro"/>
</dbReference>
<evidence type="ECO:0000313" key="3">
    <source>
        <dbReference type="EMBL" id="SCL44081.1"/>
    </source>
</evidence>
<dbReference type="UniPathway" id="UPA00799"/>
<dbReference type="STRING" id="227316.GA0070604_0185"/>
<dbReference type="PROSITE" id="PS01045">
    <property type="entry name" value="SQUALEN_PHYTOEN_SYN_2"/>
    <property type="match status" value="1"/>
</dbReference>
<dbReference type="SFLD" id="SFLDG01018">
    <property type="entry name" value="Squalene/Phytoene_Synthase_Lik"/>
    <property type="match status" value="1"/>
</dbReference>
<dbReference type="SFLD" id="SFLDS00005">
    <property type="entry name" value="Isoprenoid_Synthase_Type_I"/>
    <property type="match status" value="1"/>
</dbReference>
<dbReference type="CDD" id="cd00683">
    <property type="entry name" value="Trans_IPPS_HH"/>
    <property type="match status" value="1"/>
</dbReference>
<comment type="pathway">
    <text evidence="1">Carotenoid biosynthesis; phytoene biosynthesis.</text>
</comment>
<dbReference type="PANTHER" id="PTHR31480">
    <property type="entry name" value="BIFUNCTIONAL LYCOPENE CYCLASE/PHYTOENE SYNTHASE"/>
    <property type="match status" value="1"/>
</dbReference>
<sequence length="342" mass="37125">MTAPLANGGERTLGLRIASIAASNLGGSPVDTDLTAAYDRCRELHRRHGRTYYLATSLLPAWKRRHVHALYGFTRYADEIVDRTEELPPAERAARLREWSARLAAGLHGEPVDDPLLPAVLHTIAVFDLDHADFTSFLRSMAMDLTVASYPTYADLLDYMEGSAAVIGTMMLPILGSSDPAAAREPARQLGLAFQLTNFIRDVAEDLGRGRTYLPDEDLARFDVTRDDLFAARAAGYATPKIRELVEYEVTRAQAHYAAAAPGIPLLTAASQSCMRTAYALYGGILDEVAAQDYDVFVRRARVPGPRRLAVAARSLLTPAGTPVAVPGPVERKGPLLTPGVV</sequence>
<organism evidence="3 4">
    <name type="scientific">Micromonospora eburnea</name>
    <dbReference type="NCBI Taxonomy" id="227316"/>
    <lineage>
        <taxon>Bacteria</taxon>
        <taxon>Bacillati</taxon>
        <taxon>Actinomycetota</taxon>
        <taxon>Actinomycetes</taxon>
        <taxon>Micromonosporales</taxon>
        <taxon>Micromonosporaceae</taxon>
        <taxon>Micromonospora</taxon>
    </lineage>
</organism>
<dbReference type="InterPro" id="IPR033904">
    <property type="entry name" value="Trans_IPPS_HH"/>
</dbReference>
<dbReference type="Gene3D" id="1.10.600.10">
    <property type="entry name" value="Farnesyl Diphosphate Synthase"/>
    <property type="match status" value="1"/>
</dbReference>
<dbReference type="PROSITE" id="PS01044">
    <property type="entry name" value="SQUALEN_PHYTOEN_SYN_1"/>
    <property type="match status" value="1"/>
</dbReference>
<evidence type="ECO:0000256" key="1">
    <source>
        <dbReference type="ARBA" id="ARBA00004684"/>
    </source>
</evidence>
<dbReference type="EMBL" id="FMHY01000002">
    <property type="protein sequence ID" value="SCL44081.1"/>
    <property type="molecule type" value="Genomic_DNA"/>
</dbReference>
<name>A0A1C6TR25_9ACTN</name>
<reference evidence="4" key="1">
    <citation type="submission" date="2016-06" db="EMBL/GenBank/DDBJ databases">
        <authorList>
            <person name="Varghese N."/>
            <person name="Submissions Spin"/>
        </authorList>
    </citation>
    <scope>NUCLEOTIDE SEQUENCE [LARGE SCALE GENOMIC DNA]</scope>
    <source>
        <strain evidence="4">DSM 44814</strain>
    </source>
</reference>
<dbReference type="Pfam" id="PF00494">
    <property type="entry name" value="SQS_PSY"/>
    <property type="match status" value="1"/>
</dbReference>
<dbReference type="InterPro" id="IPR019845">
    <property type="entry name" value="Squalene/phytoene_synthase_CS"/>
</dbReference>
<proteinExistence type="predicted"/>
<dbReference type="InterPro" id="IPR008949">
    <property type="entry name" value="Isoprenoid_synthase_dom_sf"/>
</dbReference>
<dbReference type="SFLD" id="SFLDG01212">
    <property type="entry name" value="Phytoene_synthase_like"/>
    <property type="match status" value="1"/>
</dbReference>
<dbReference type="InterPro" id="IPR002060">
    <property type="entry name" value="Squ/phyt_synthse"/>
</dbReference>
<dbReference type="GO" id="GO:0016117">
    <property type="term" value="P:carotenoid biosynthetic process"/>
    <property type="evidence" value="ECO:0007669"/>
    <property type="project" value="UniProtKB-ARBA"/>
</dbReference>
<dbReference type="SUPFAM" id="SSF48576">
    <property type="entry name" value="Terpenoid synthases"/>
    <property type="match status" value="1"/>
</dbReference>
<protein>
    <submittedName>
        <fullName evidence="3">Phytoene synthase</fullName>
    </submittedName>
</protein>
<dbReference type="GO" id="GO:0004311">
    <property type="term" value="F:geranylgeranyl diphosphate synthase activity"/>
    <property type="evidence" value="ECO:0007669"/>
    <property type="project" value="InterPro"/>
</dbReference>